<dbReference type="PROSITE" id="PS00557">
    <property type="entry name" value="FMN_HYDROXY_ACID_DH_1"/>
    <property type="match status" value="1"/>
</dbReference>
<dbReference type="EMBL" id="BNJF01000010">
    <property type="protein sequence ID" value="GHO50994.1"/>
    <property type="molecule type" value="Genomic_DNA"/>
</dbReference>
<dbReference type="PIRSF" id="PIRSF000138">
    <property type="entry name" value="Al-hdrx_acd_dh"/>
    <property type="match status" value="1"/>
</dbReference>
<evidence type="ECO:0000256" key="3">
    <source>
        <dbReference type="ARBA" id="ARBA00022643"/>
    </source>
</evidence>
<dbReference type="GO" id="GO:0016614">
    <property type="term" value="F:oxidoreductase activity, acting on CH-OH group of donors"/>
    <property type="evidence" value="ECO:0007669"/>
    <property type="project" value="UniProtKB-ARBA"/>
</dbReference>
<protein>
    <submittedName>
        <fullName evidence="9">Oxidoreductase</fullName>
    </submittedName>
</protein>
<keyword evidence="10" id="KW-1185">Reference proteome</keyword>
<dbReference type="Proteomes" id="UP000612362">
    <property type="component" value="Unassembled WGS sequence"/>
</dbReference>
<keyword evidence="3 7" id="KW-0288">FMN</keyword>
<sequence>MATRTTTQTVATIPHQFGNVRQRQVYTDGFNGRRPLVPASSKLLELQAKERMSPDAWGYLSGMDETMEANIAAFRHWSIVPRILRNVAQRDLSVQLFGQTLPVPFLLAPIGVQKIVHPDGEGAVARAAAKLGVPMIPSTAAYITLEDLAKTLGDTPRWFQLYWSKDPDFNASLLRRAERAGYTAIVVTLDTYYLGWRVDDIQNAYMPFPLYDGLVNYLTDPVFRRSLKQPPEKDRHAAIQLYMEIFGNPSLTWADIPFLRQHTKLPILLKGIMHPDDARQAVEAGIDGIIVSNHGGRQVNGERAAIDALPDIVEAVKGQVPLLFDSGIRKAADAFKAIALGAKAVLLGRPYLWGLALAGEQGVEEVLQNFIADLDLTLALSGHTAYSALDVSALHKEPV</sequence>
<feature type="binding site" evidence="7">
    <location>
        <begin position="109"/>
        <end position="111"/>
    </location>
    <ligand>
        <name>FMN</name>
        <dbReference type="ChEBI" id="CHEBI:58210"/>
    </ligand>
</feature>
<feature type="binding site" evidence="7">
    <location>
        <position position="162"/>
    </location>
    <ligand>
        <name>glyoxylate</name>
        <dbReference type="ChEBI" id="CHEBI:36655"/>
    </ligand>
</feature>
<feature type="active site" description="Proton acceptor" evidence="6">
    <location>
        <position position="294"/>
    </location>
</feature>
<gene>
    <name evidence="9" type="ORF">KSX_91570</name>
</gene>
<keyword evidence="2 7" id="KW-0285">Flavoprotein</keyword>
<dbReference type="PANTHER" id="PTHR10578:SF143">
    <property type="entry name" value="FMN-DEPENDENT ALPHA-HYDROXY ACID DEHYDROGENASE PB1A11.03"/>
    <property type="match status" value="1"/>
</dbReference>
<dbReference type="InterPro" id="IPR012133">
    <property type="entry name" value="Alpha-hydoxy_acid_DH_FMN"/>
</dbReference>
<evidence type="ECO:0000256" key="4">
    <source>
        <dbReference type="ARBA" id="ARBA00023002"/>
    </source>
</evidence>
<evidence type="ECO:0000313" key="10">
    <source>
        <dbReference type="Proteomes" id="UP000612362"/>
    </source>
</evidence>
<dbReference type="Pfam" id="PF01070">
    <property type="entry name" value="FMN_dh"/>
    <property type="match status" value="1"/>
</dbReference>
<evidence type="ECO:0000256" key="1">
    <source>
        <dbReference type="ARBA" id="ARBA00001917"/>
    </source>
</evidence>
<dbReference type="InterPro" id="IPR037350">
    <property type="entry name" value="LMO_FMN"/>
</dbReference>
<feature type="binding site" evidence="7">
    <location>
        <position position="138"/>
    </location>
    <ligand>
        <name>FMN</name>
        <dbReference type="ChEBI" id="CHEBI:58210"/>
    </ligand>
</feature>
<comment type="similarity">
    <text evidence="5">Belongs to the FMN-dependent alpha-hydroxy acid dehydrogenase family.</text>
</comment>
<dbReference type="InterPro" id="IPR000262">
    <property type="entry name" value="FMN-dep_DH"/>
</dbReference>
<dbReference type="PROSITE" id="PS51349">
    <property type="entry name" value="FMN_HYDROXY_ACID_DH_2"/>
    <property type="match status" value="1"/>
</dbReference>
<organism evidence="9 10">
    <name type="scientific">Ktedonospora formicarum</name>
    <dbReference type="NCBI Taxonomy" id="2778364"/>
    <lineage>
        <taxon>Bacteria</taxon>
        <taxon>Bacillati</taxon>
        <taxon>Chloroflexota</taxon>
        <taxon>Ktedonobacteria</taxon>
        <taxon>Ktedonobacterales</taxon>
        <taxon>Ktedonobacteraceae</taxon>
        <taxon>Ktedonospora</taxon>
    </lineage>
</organism>
<feature type="binding site" evidence="7">
    <location>
        <position position="188"/>
    </location>
    <ligand>
        <name>FMN</name>
        <dbReference type="ChEBI" id="CHEBI:58210"/>
    </ligand>
</feature>
<dbReference type="CDD" id="cd03332">
    <property type="entry name" value="LMO_FMN"/>
    <property type="match status" value="1"/>
</dbReference>
<reference evidence="9" key="1">
    <citation type="submission" date="2020-10" db="EMBL/GenBank/DDBJ databases">
        <title>Taxonomic study of unclassified bacteria belonging to the class Ktedonobacteria.</title>
        <authorList>
            <person name="Yabe S."/>
            <person name="Wang C.M."/>
            <person name="Zheng Y."/>
            <person name="Sakai Y."/>
            <person name="Cavaletti L."/>
            <person name="Monciardini P."/>
            <person name="Donadio S."/>
        </authorList>
    </citation>
    <scope>NUCLEOTIDE SEQUENCE</scope>
    <source>
        <strain evidence="9">SOSP1-1</strain>
    </source>
</reference>
<feature type="binding site" evidence="7">
    <location>
        <position position="294"/>
    </location>
    <ligand>
        <name>glyoxylate</name>
        <dbReference type="ChEBI" id="CHEBI:36655"/>
    </ligand>
</feature>
<dbReference type="Gene3D" id="3.20.20.70">
    <property type="entry name" value="Aldolase class I"/>
    <property type="match status" value="1"/>
</dbReference>
<evidence type="ECO:0000256" key="2">
    <source>
        <dbReference type="ARBA" id="ARBA00022630"/>
    </source>
</evidence>
<feature type="binding site" evidence="7">
    <location>
        <begin position="325"/>
        <end position="329"/>
    </location>
    <ligand>
        <name>FMN</name>
        <dbReference type="ChEBI" id="CHEBI:58210"/>
    </ligand>
</feature>
<evidence type="ECO:0000256" key="6">
    <source>
        <dbReference type="PIRSR" id="PIRSR000138-1"/>
    </source>
</evidence>
<dbReference type="PANTHER" id="PTHR10578">
    <property type="entry name" value="S -2-HYDROXY-ACID OXIDASE-RELATED"/>
    <property type="match status" value="1"/>
</dbReference>
<feature type="binding site" evidence="7">
    <location>
        <position position="59"/>
    </location>
    <ligand>
        <name>glyoxylate</name>
        <dbReference type="ChEBI" id="CHEBI:36655"/>
    </ligand>
</feature>
<feature type="domain" description="FMN hydroxy acid dehydrogenase" evidence="8">
    <location>
        <begin position="33"/>
        <end position="399"/>
    </location>
</feature>
<feature type="binding site" evidence="7">
    <location>
        <begin position="348"/>
        <end position="349"/>
    </location>
    <ligand>
        <name>FMN</name>
        <dbReference type="ChEBI" id="CHEBI:58210"/>
    </ligand>
</feature>
<dbReference type="InterPro" id="IPR037396">
    <property type="entry name" value="FMN_HAD"/>
</dbReference>
<evidence type="ECO:0000313" key="9">
    <source>
        <dbReference type="EMBL" id="GHO50994.1"/>
    </source>
</evidence>
<name>A0A8J3IH02_9CHLR</name>
<evidence type="ECO:0000256" key="7">
    <source>
        <dbReference type="PIRSR" id="PIRSR000138-2"/>
    </source>
</evidence>
<evidence type="ECO:0000256" key="5">
    <source>
        <dbReference type="ARBA" id="ARBA00024042"/>
    </source>
</evidence>
<evidence type="ECO:0000259" key="8">
    <source>
        <dbReference type="PROSITE" id="PS51349"/>
    </source>
</evidence>
<feature type="binding site" evidence="7">
    <location>
        <position position="270"/>
    </location>
    <ligand>
        <name>FMN</name>
        <dbReference type="ChEBI" id="CHEBI:58210"/>
    </ligand>
</feature>
<dbReference type="InterPro" id="IPR013785">
    <property type="entry name" value="Aldolase_TIM"/>
</dbReference>
<comment type="caution">
    <text evidence="9">The sequence shown here is derived from an EMBL/GenBank/DDBJ whole genome shotgun (WGS) entry which is preliminary data.</text>
</comment>
<feature type="binding site" evidence="7">
    <location>
        <position position="160"/>
    </location>
    <ligand>
        <name>FMN</name>
        <dbReference type="ChEBI" id="CHEBI:58210"/>
    </ligand>
</feature>
<dbReference type="FunFam" id="3.20.20.70:FF:000029">
    <property type="entry name" value="L-lactate dehydrogenase"/>
    <property type="match status" value="1"/>
</dbReference>
<feature type="binding site" evidence="7">
    <location>
        <position position="292"/>
    </location>
    <ligand>
        <name>FMN</name>
        <dbReference type="ChEBI" id="CHEBI:58210"/>
    </ligand>
</feature>
<proteinExistence type="inferred from homology"/>
<dbReference type="GO" id="GO:0010181">
    <property type="term" value="F:FMN binding"/>
    <property type="evidence" value="ECO:0007669"/>
    <property type="project" value="InterPro"/>
</dbReference>
<keyword evidence="4" id="KW-0560">Oxidoreductase</keyword>
<dbReference type="SUPFAM" id="SSF51395">
    <property type="entry name" value="FMN-linked oxidoreductases"/>
    <property type="match status" value="1"/>
</dbReference>
<feature type="binding site" evidence="7">
    <location>
        <position position="197"/>
    </location>
    <ligand>
        <name>glyoxylate</name>
        <dbReference type="ChEBI" id="CHEBI:36655"/>
    </ligand>
</feature>
<dbReference type="RefSeq" id="WP_220199944.1">
    <property type="nucleotide sequence ID" value="NZ_BNJF01000010.1"/>
</dbReference>
<dbReference type="InterPro" id="IPR008259">
    <property type="entry name" value="FMN_hydac_DH_AS"/>
</dbReference>
<feature type="binding site" evidence="7">
    <location>
        <position position="297"/>
    </location>
    <ligand>
        <name>glyoxylate</name>
        <dbReference type="ChEBI" id="CHEBI:36655"/>
    </ligand>
</feature>
<dbReference type="AlphaFoldDB" id="A0A8J3IH02"/>
<comment type="cofactor">
    <cofactor evidence="1">
        <name>FMN</name>
        <dbReference type="ChEBI" id="CHEBI:58210"/>
    </cofactor>
</comment>
<accession>A0A8J3IH02</accession>